<evidence type="ECO:0000313" key="1">
    <source>
        <dbReference type="EMBL" id="DAG01177.1"/>
    </source>
</evidence>
<organism evidence="1">
    <name type="scientific">Siphoviridae sp. ctt0c4</name>
    <dbReference type="NCBI Taxonomy" id="2825702"/>
    <lineage>
        <taxon>Viruses</taxon>
        <taxon>Duplodnaviria</taxon>
        <taxon>Heunggongvirae</taxon>
        <taxon>Uroviricota</taxon>
        <taxon>Caudoviricetes</taxon>
    </lineage>
</organism>
<proteinExistence type="predicted"/>
<dbReference type="EMBL" id="BK016188">
    <property type="protein sequence ID" value="DAG01177.1"/>
    <property type="molecule type" value="Genomic_DNA"/>
</dbReference>
<reference evidence="1" key="1">
    <citation type="journal article" date="2021" name="Proc. Natl. Acad. Sci. U.S.A.">
        <title>A Catalog of Tens of Thousands of Viruses from Human Metagenomes Reveals Hidden Associations with Chronic Diseases.</title>
        <authorList>
            <person name="Tisza M.J."/>
            <person name="Buck C.B."/>
        </authorList>
    </citation>
    <scope>NUCLEOTIDE SEQUENCE</scope>
    <source>
        <strain evidence="1">Ctt0c4</strain>
    </source>
</reference>
<sequence>MHFNSFKRFSLVNIGKHQCINASSMHRAENQLVTAHR</sequence>
<name>A0A8S5V371_9CAUD</name>
<accession>A0A8S5V371</accession>
<protein>
    <submittedName>
        <fullName evidence="1">Uncharacterized protein</fullName>
    </submittedName>
</protein>